<feature type="domain" description="Winged helix-turn-helix" evidence="1">
    <location>
        <begin position="10"/>
        <end position="73"/>
    </location>
</feature>
<evidence type="ECO:0000259" key="1">
    <source>
        <dbReference type="Pfam" id="PF14090"/>
    </source>
</evidence>
<reference evidence="2 3" key="1">
    <citation type="submission" date="2013-06" db="EMBL/GenBank/DDBJ databases">
        <title>Draft genome sequence of Thauera terpenica.</title>
        <authorList>
            <person name="Liu B."/>
            <person name="Frostegard A.H."/>
            <person name="Shapleigh J.P."/>
        </authorList>
    </citation>
    <scope>NUCLEOTIDE SEQUENCE [LARGE SCALE GENOMIC DNA]</scope>
    <source>
        <strain evidence="2 3">58Eu</strain>
    </source>
</reference>
<dbReference type="Pfam" id="PF14090">
    <property type="entry name" value="HTH_39"/>
    <property type="match status" value="1"/>
</dbReference>
<sequence>MDCTNDANKQRAQVLALLKAYTALTTDQFRAHGVMHPSGRIMELRREGHQIITERSRVTGLDGRLHTQARYVLLGRGAK</sequence>
<dbReference type="OrthoDB" id="5460933at2"/>
<proteinExistence type="predicted"/>
<organism evidence="2 3">
    <name type="scientific">Thauera terpenica 58Eu</name>
    <dbReference type="NCBI Taxonomy" id="1348657"/>
    <lineage>
        <taxon>Bacteria</taxon>
        <taxon>Pseudomonadati</taxon>
        <taxon>Pseudomonadota</taxon>
        <taxon>Betaproteobacteria</taxon>
        <taxon>Rhodocyclales</taxon>
        <taxon>Zoogloeaceae</taxon>
        <taxon>Thauera</taxon>
    </lineage>
</organism>
<dbReference type="Proteomes" id="UP000015455">
    <property type="component" value="Unassembled WGS sequence"/>
</dbReference>
<accession>S9ZC73</accession>
<gene>
    <name evidence="2" type="ORF">M622_17680</name>
</gene>
<name>S9ZC73_9RHOO</name>
<dbReference type="RefSeq" id="WP_021250017.1">
    <property type="nucleotide sequence ID" value="NZ_ATJV01000069.1"/>
</dbReference>
<comment type="caution">
    <text evidence="2">The sequence shown here is derived from an EMBL/GenBank/DDBJ whole genome shotgun (WGS) entry which is preliminary data.</text>
</comment>
<protein>
    <recommendedName>
        <fullName evidence="1">Winged helix-turn-helix domain-containing protein</fullName>
    </recommendedName>
</protein>
<dbReference type="InterPro" id="IPR055245">
    <property type="entry name" value="HTH_proteobacteria"/>
</dbReference>
<keyword evidence="3" id="KW-1185">Reference proteome</keyword>
<dbReference type="EMBL" id="ATJV01000069">
    <property type="protein sequence ID" value="EPZ14890.1"/>
    <property type="molecule type" value="Genomic_DNA"/>
</dbReference>
<dbReference type="AlphaFoldDB" id="S9ZC73"/>
<evidence type="ECO:0000313" key="3">
    <source>
        <dbReference type="Proteomes" id="UP000015455"/>
    </source>
</evidence>
<dbReference type="STRING" id="1348657.M622_17680"/>
<evidence type="ECO:0000313" key="2">
    <source>
        <dbReference type="EMBL" id="EPZ14890.1"/>
    </source>
</evidence>